<gene>
    <name evidence="1" type="ORF">F5X71_19810</name>
</gene>
<organism evidence="1 2">
    <name type="scientific">Nocardia brasiliensis</name>
    <dbReference type="NCBI Taxonomy" id="37326"/>
    <lineage>
        <taxon>Bacteria</taxon>
        <taxon>Bacillati</taxon>
        <taxon>Actinomycetota</taxon>
        <taxon>Actinomycetes</taxon>
        <taxon>Mycobacteriales</taxon>
        <taxon>Nocardiaceae</taxon>
        <taxon>Nocardia</taxon>
    </lineage>
</organism>
<dbReference type="AlphaFoldDB" id="A0A6G9XTW4"/>
<keyword evidence="1" id="KW-0378">Hydrolase</keyword>
<protein>
    <submittedName>
        <fullName evidence="1">Alpha/beta fold hydrolase</fullName>
    </submittedName>
</protein>
<dbReference type="PANTHER" id="PTHR32015">
    <property type="entry name" value="FASTING INDUCED LIPASE"/>
    <property type="match status" value="1"/>
</dbReference>
<dbReference type="GO" id="GO:0016298">
    <property type="term" value="F:lipase activity"/>
    <property type="evidence" value="ECO:0007669"/>
    <property type="project" value="TreeGrafter"/>
</dbReference>
<sequence length="309" mass="32263">MPVVLLCGAQRAAAVPDVPPADFRLAAGMAAMAASPRGDAPPPGANDWSCRPSAEHPNPVVLLHGQFENQTIAWQAMAPMLHHAGYCVFSMNWGERSSDTWPAVAVKGRLPIEHGAAEVADFVERVRAATGADRVDFLTHSMGGLVGGYYVKFLGGADRVARFVAIAAPWNGSDHFAMSSGMQLLGAPGTSLRTAAEAALGDMSGPLPQVLTSSAFMSRMRSDGGPTVPGVAYTNLISRYDEVVVPFTSSIVDAPNVRNIVVQDGCEQDLADHLALVVDPVTAGHALAALDPDRAPAVPCVPVLPLIGN</sequence>
<dbReference type="EMBL" id="CP046171">
    <property type="protein sequence ID" value="QIS04280.1"/>
    <property type="molecule type" value="Genomic_DNA"/>
</dbReference>
<evidence type="ECO:0000313" key="1">
    <source>
        <dbReference type="EMBL" id="QIS04280.1"/>
    </source>
</evidence>
<dbReference type="Gene3D" id="3.40.50.1820">
    <property type="entry name" value="alpha/beta hydrolase"/>
    <property type="match status" value="1"/>
</dbReference>
<dbReference type="GO" id="GO:0016042">
    <property type="term" value="P:lipid catabolic process"/>
    <property type="evidence" value="ECO:0007669"/>
    <property type="project" value="InterPro"/>
</dbReference>
<reference evidence="1 2" key="1">
    <citation type="journal article" date="2019" name="ACS Chem. Biol.">
        <title>Identification and Mobilization of a Cryptic Antibiotic Biosynthesis Gene Locus from a Human-Pathogenic Nocardia Isolate.</title>
        <authorList>
            <person name="Herisse M."/>
            <person name="Ishida K."/>
            <person name="Porter J.L."/>
            <person name="Howden B."/>
            <person name="Hertweck C."/>
            <person name="Stinear T.P."/>
            <person name="Pidot S.J."/>
        </authorList>
    </citation>
    <scope>NUCLEOTIDE SEQUENCE [LARGE SCALE GENOMIC DNA]</scope>
    <source>
        <strain evidence="1 2">AUSMDU00024985</strain>
    </source>
</reference>
<dbReference type="SUPFAM" id="SSF53474">
    <property type="entry name" value="alpha/beta-Hydrolases"/>
    <property type="match status" value="1"/>
</dbReference>
<name>A0A6G9XTW4_NOCBR</name>
<dbReference type="Pfam" id="PF01674">
    <property type="entry name" value="Lipase_2"/>
    <property type="match status" value="1"/>
</dbReference>
<accession>A0A6G9XTW4</accession>
<proteinExistence type="predicted"/>
<dbReference type="RefSeq" id="WP_167463398.1">
    <property type="nucleotide sequence ID" value="NZ_CP046171.1"/>
</dbReference>
<dbReference type="InterPro" id="IPR029058">
    <property type="entry name" value="AB_hydrolase_fold"/>
</dbReference>
<evidence type="ECO:0000313" key="2">
    <source>
        <dbReference type="Proteomes" id="UP000501705"/>
    </source>
</evidence>
<dbReference type="PANTHER" id="PTHR32015:SF1">
    <property type="entry name" value="LIPASE"/>
    <property type="match status" value="1"/>
</dbReference>
<dbReference type="InterPro" id="IPR002918">
    <property type="entry name" value="Lipase_EstA/Esterase_EstB"/>
</dbReference>
<dbReference type="Proteomes" id="UP000501705">
    <property type="component" value="Chromosome"/>
</dbReference>